<dbReference type="Proteomes" id="UP001153954">
    <property type="component" value="Unassembled WGS sequence"/>
</dbReference>
<proteinExistence type="predicted"/>
<gene>
    <name evidence="2" type="ORF">EEDITHA_LOCUS14708</name>
</gene>
<feature type="region of interest" description="Disordered" evidence="1">
    <location>
        <begin position="89"/>
        <end position="129"/>
    </location>
</feature>
<evidence type="ECO:0000256" key="1">
    <source>
        <dbReference type="SAM" id="MobiDB-lite"/>
    </source>
</evidence>
<evidence type="ECO:0000313" key="3">
    <source>
        <dbReference type="Proteomes" id="UP001153954"/>
    </source>
</evidence>
<evidence type="ECO:0000313" key="2">
    <source>
        <dbReference type="EMBL" id="CAH2099772.1"/>
    </source>
</evidence>
<dbReference type="EMBL" id="CAKOGL010000022">
    <property type="protein sequence ID" value="CAH2099772.1"/>
    <property type="molecule type" value="Genomic_DNA"/>
</dbReference>
<name>A0AAU9UPI6_EUPED</name>
<dbReference type="AlphaFoldDB" id="A0AAU9UPI6"/>
<organism evidence="2 3">
    <name type="scientific">Euphydryas editha</name>
    <name type="common">Edith's checkerspot</name>
    <dbReference type="NCBI Taxonomy" id="104508"/>
    <lineage>
        <taxon>Eukaryota</taxon>
        <taxon>Metazoa</taxon>
        <taxon>Ecdysozoa</taxon>
        <taxon>Arthropoda</taxon>
        <taxon>Hexapoda</taxon>
        <taxon>Insecta</taxon>
        <taxon>Pterygota</taxon>
        <taxon>Neoptera</taxon>
        <taxon>Endopterygota</taxon>
        <taxon>Lepidoptera</taxon>
        <taxon>Glossata</taxon>
        <taxon>Ditrysia</taxon>
        <taxon>Papilionoidea</taxon>
        <taxon>Nymphalidae</taxon>
        <taxon>Nymphalinae</taxon>
        <taxon>Euphydryas</taxon>
    </lineage>
</organism>
<keyword evidence="3" id="KW-1185">Reference proteome</keyword>
<sequence>MNAEGFPRVNLLKEEENLNADLRKLPSLSEPNKIQLDDPEDNLTLSELKKHAEKSPFHNFATIKYKPRRKALNYISQKIAKDLFAEEETAKNTKRTTKKTKPSRTKNLQQETRDRKENNRVTLIKAKKN</sequence>
<protein>
    <submittedName>
        <fullName evidence="2">Uncharacterized protein</fullName>
    </submittedName>
</protein>
<accession>A0AAU9UPI6</accession>
<reference evidence="2" key="1">
    <citation type="submission" date="2022-03" db="EMBL/GenBank/DDBJ databases">
        <authorList>
            <person name="Tunstrom K."/>
        </authorList>
    </citation>
    <scope>NUCLEOTIDE SEQUENCE</scope>
</reference>
<feature type="compositionally biased region" description="Basic residues" evidence="1">
    <location>
        <begin position="92"/>
        <end position="104"/>
    </location>
</feature>
<comment type="caution">
    <text evidence="2">The sequence shown here is derived from an EMBL/GenBank/DDBJ whole genome shotgun (WGS) entry which is preliminary data.</text>
</comment>